<dbReference type="EC" id="2.7.13.3" evidence="4"/>
<evidence type="ECO:0000256" key="10">
    <source>
        <dbReference type="ARBA" id="ARBA00022723"/>
    </source>
</evidence>
<keyword evidence="12" id="KW-0418">Kinase</keyword>
<dbReference type="InterPro" id="IPR036890">
    <property type="entry name" value="HATPase_C_sf"/>
</dbReference>
<name>A0ABP7XLH6_9ACTN</name>
<feature type="transmembrane region" description="Helical" evidence="19">
    <location>
        <begin position="74"/>
        <end position="100"/>
    </location>
</feature>
<comment type="cofactor">
    <cofactor evidence="2">
        <name>[4Fe-4S] cluster</name>
        <dbReference type="ChEBI" id="CHEBI:49883"/>
    </cofactor>
</comment>
<dbReference type="InterPro" id="IPR050482">
    <property type="entry name" value="Sensor_HK_TwoCompSys"/>
</dbReference>
<dbReference type="PRINTS" id="PR00344">
    <property type="entry name" value="BCTRLSENSOR"/>
</dbReference>
<dbReference type="InterPro" id="IPR003594">
    <property type="entry name" value="HATPase_dom"/>
</dbReference>
<comment type="subcellular location">
    <subcellularLocation>
        <location evidence="3">Cytoplasm</location>
    </subcellularLocation>
</comment>
<evidence type="ECO:0000256" key="9">
    <source>
        <dbReference type="ARBA" id="ARBA00022679"/>
    </source>
</evidence>
<keyword evidence="22" id="KW-1185">Reference proteome</keyword>
<evidence type="ECO:0000256" key="14">
    <source>
        <dbReference type="ARBA" id="ARBA00023004"/>
    </source>
</evidence>
<evidence type="ECO:0000256" key="12">
    <source>
        <dbReference type="ARBA" id="ARBA00022777"/>
    </source>
</evidence>
<evidence type="ECO:0000256" key="19">
    <source>
        <dbReference type="SAM" id="Phobius"/>
    </source>
</evidence>
<evidence type="ECO:0000256" key="15">
    <source>
        <dbReference type="ARBA" id="ARBA00023012"/>
    </source>
</evidence>
<dbReference type="PROSITE" id="PS50109">
    <property type="entry name" value="HIS_KIN"/>
    <property type="match status" value="1"/>
</dbReference>
<dbReference type="InterPro" id="IPR004358">
    <property type="entry name" value="Sig_transdc_His_kin-like_C"/>
</dbReference>
<evidence type="ECO:0000256" key="17">
    <source>
        <dbReference type="ARBA" id="ARBA00024827"/>
    </source>
</evidence>
<keyword evidence="8" id="KW-0597">Phosphoprotein</keyword>
<comment type="caution">
    <text evidence="21">The sequence shown here is derived from an EMBL/GenBank/DDBJ whole genome shotgun (WGS) entry which is preliminary data.</text>
</comment>
<keyword evidence="11" id="KW-0547">Nucleotide-binding</keyword>
<evidence type="ECO:0000256" key="2">
    <source>
        <dbReference type="ARBA" id="ARBA00001966"/>
    </source>
</evidence>
<organism evidence="21 22">
    <name type="scientific">Streptomyces tunisiensis</name>
    <dbReference type="NCBI Taxonomy" id="948699"/>
    <lineage>
        <taxon>Bacteria</taxon>
        <taxon>Bacillati</taxon>
        <taxon>Actinomycetota</taxon>
        <taxon>Actinomycetes</taxon>
        <taxon>Kitasatosporales</taxon>
        <taxon>Streptomycetaceae</taxon>
        <taxon>Streptomyces</taxon>
    </lineage>
</organism>
<keyword evidence="16" id="KW-0411">Iron-sulfur</keyword>
<keyword evidence="6" id="KW-0004">4Fe-4S</keyword>
<dbReference type="PANTHER" id="PTHR24421:SF10">
    <property type="entry name" value="NITRATE_NITRITE SENSOR PROTEIN NARQ"/>
    <property type="match status" value="1"/>
</dbReference>
<keyword evidence="9" id="KW-0808">Transferase</keyword>
<dbReference type="Pfam" id="PF23539">
    <property type="entry name" value="DUF7134"/>
    <property type="match status" value="1"/>
</dbReference>
<feature type="domain" description="Histidine kinase" evidence="20">
    <location>
        <begin position="301"/>
        <end position="388"/>
    </location>
</feature>
<dbReference type="InterPro" id="IPR011712">
    <property type="entry name" value="Sig_transdc_His_kin_sub3_dim/P"/>
</dbReference>
<reference evidence="22" key="1">
    <citation type="journal article" date="2019" name="Int. J. Syst. Evol. Microbiol.">
        <title>The Global Catalogue of Microorganisms (GCM) 10K type strain sequencing project: providing services to taxonomists for standard genome sequencing and annotation.</title>
        <authorList>
            <consortium name="The Broad Institute Genomics Platform"/>
            <consortium name="The Broad Institute Genome Sequencing Center for Infectious Disease"/>
            <person name="Wu L."/>
            <person name="Ma J."/>
        </authorList>
    </citation>
    <scope>NUCLEOTIDE SEQUENCE [LARGE SCALE GENOMIC DNA]</scope>
    <source>
        <strain evidence="22">JCM 17589</strain>
    </source>
</reference>
<evidence type="ECO:0000313" key="21">
    <source>
        <dbReference type="EMBL" id="GAA4121534.1"/>
    </source>
</evidence>
<comment type="catalytic activity">
    <reaction evidence="1">
        <text>ATP + protein L-histidine = ADP + protein N-phospho-L-histidine.</text>
        <dbReference type="EC" id="2.7.13.3"/>
    </reaction>
</comment>
<evidence type="ECO:0000256" key="13">
    <source>
        <dbReference type="ARBA" id="ARBA00022840"/>
    </source>
</evidence>
<dbReference type="Pfam" id="PF07730">
    <property type="entry name" value="HisKA_3"/>
    <property type="match status" value="1"/>
</dbReference>
<dbReference type="EMBL" id="BAABBU010000002">
    <property type="protein sequence ID" value="GAA4121534.1"/>
    <property type="molecule type" value="Genomic_DNA"/>
</dbReference>
<gene>
    <name evidence="21" type="ORF">GCM10022285_01080</name>
</gene>
<feature type="transmembrane region" description="Helical" evidence="19">
    <location>
        <begin position="112"/>
        <end position="131"/>
    </location>
</feature>
<keyword evidence="14" id="KW-0408">Iron</keyword>
<evidence type="ECO:0000256" key="4">
    <source>
        <dbReference type="ARBA" id="ARBA00012438"/>
    </source>
</evidence>
<keyword evidence="13" id="KW-0067">ATP-binding</keyword>
<evidence type="ECO:0000256" key="7">
    <source>
        <dbReference type="ARBA" id="ARBA00022490"/>
    </source>
</evidence>
<dbReference type="InterPro" id="IPR005467">
    <property type="entry name" value="His_kinase_dom"/>
</dbReference>
<evidence type="ECO:0000259" key="20">
    <source>
        <dbReference type="PROSITE" id="PS50109"/>
    </source>
</evidence>
<protein>
    <recommendedName>
        <fullName evidence="5">Oxygen sensor histidine kinase NreB</fullName>
        <ecNumber evidence="4">2.7.13.3</ecNumber>
    </recommendedName>
    <alternativeName>
        <fullName evidence="18">Nitrogen regulation protein B</fullName>
    </alternativeName>
</protein>
<evidence type="ECO:0000256" key="16">
    <source>
        <dbReference type="ARBA" id="ARBA00023014"/>
    </source>
</evidence>
<accession>A0ABP7XLH6</accession>
<evidence type="ECO:0000256" key="1">
    <source>
        <dbReference type="ARBA" id="ARBA00000085"/>
    </source>
</evidence>
<keyword evidence="15" id="KW-0902">Two-component regulatory system</keyword>
<evidence type="ECO:0000256" key="8">
    <source>
        <dbReference type="ARBA" id="ARBA00022553"/>
    </source>
</evidence>
<evidence type="ECO:0000256" key="18">
    <source>
        <dbReference type="ARBA" id="ARBA00030800"/>
    </source>
</evidence>
<dbReference type="SMART" id="SM00387">
    <property type="entry name" value="HATPase_c"/>
    <property type="match status" value="1"/>
</dbReference>
<keyword evidence="10" id="KW-0479">Metal-binding</keyword>
<evidence type="ECO:0000256" key="5">
    <source>
        <dbReference type="ARBA" id="ARBA00017322"/>
    </source>
</evidence>
<dbReference type="SUPFAM" id="SSF55874">
    <property type="entry name" value="ATPase domain of HSP90 chaperone/DNA topoisomerase II/histidine kinase"/>
    <property type="match status" value="1"/>
</dbReference>
<evidence type="ECO:0000256" key="3">
    <source>
        <dbReference type="ARBA" id="ARBA00004496"/>
    </source>
</evidence>
<dbReference type="Gene3D" id="1.20.5.1930">
    <property type="match status" value="1"/>
</dbReference>
<comment type="function">
    <text evidence="17">Member of the two-component regulatory system NreB/NreC involved in the control of dissimilatory nitrate/nitrite reduction in response to oxygen. NreB functions as a direct oxygen sensor histidine kinase which is autophosphorylated, in the absence of oxygen, probably at the conserved histidine residue, and transfers its phosphate group probably to a conserved aspartate residue of NreC. NreB/NreC activates the expression of the nitrate (narGHJI) and nitrite (nir) reductase operons, as well as the putative nitrate transporter gene narT.</text>
</comment>
<dbReference type="Gene3D" id="3.30.565.10">
    <property type="entry name" value="Histidine kinase-like ATPase, C-terminal domain"/>
    <property type="match status" value="1"/>
</dbReference>
<dbReference type="CDD" id="cd16917">
    <property type="entry name" value="HATPase_UhpB-NarQ-NarX-like"/>
    <property type="match status" value="1"/>
</dbReference>
<dbReference type="PANTHER" id="PTHR24421">
    <property type="entry name" value="NITRATE/NITRITE SENSOR PROTEIN NARX-RELATED"/>
    <property type="match status" value="1"/>
</dbReference>
<sequence length="388" mass="39982">MERALTFDGMGEGSRRRAIVLDAAAACAFTLLPQVSLLRPAVDGGTGGGLLWLLSLAAGLPLAVRRLWPVPVFVLVLAAACGALAAGLGPASFLAAAYAVHTVATTRRRDPGVSAVAVAGLCAAVAALLTLSGGQSYQGGSTAVQAVFGLLVLGATWAAGSAVRERRRSTRRAIEHAAEQAKTEERLRIARDIHDVVTHSVGLIAVKAGIANHVVATRPEEAKEALAVIEDVSRRALRDMRATLTVLRGEDRSEAGDLRPARGLADLPALLETAEAAGVRVELRTRYDQEPPEGVALAAFRIVQESLTNVLKHAAPTGCRVDVTARQGVLTVDVTDDGPGPGRRTTVPGGGMGLAGMKERAAAHGGTLAAGPRPGGGFQVTATLPFQG</sequence>
<evidence type="ECO:0000256" key="11">
    <source>
        <dbReference type="ARBA" id="ARBA00022741"/>
    </source>
</evidence>
<evidence type="ECO:0000313" key="22">
    <source>
        <dbReference type="Proteomes" id="UP001501845"/>
    </source>
</evidence>
<proteinExistence type="predicted"/>
<dbReference type="InterPro" id="IPR055558">
    <property type="entry name" value="DUF7134"/>
</dbReference>
<keyword evidence="19" id="KW-0472">Membrane</keyword>
<dbReference type="Pfam" id="PF02518">
    <property type="entry name" value="HATPase_c"/>
    <property type="match status" value="1"/>
</dbReference>
<keyword evidence="7" id="KW-0963">Cytoplasm</keyword>
<keyword evidence="19" id="KW-0812">Transmembrane</keyword>
<evidence type="ECO:0000256" key="6">
    <source>
        <dbReference type="ARBA" id="ARBA00022485"/>
    </source>
</evidence>
<dbReference type="Proteomes" id="UP001501845">
    <property type="component" value="Unassembled WGS sequence"/>
</dbReference>
<keyword evidence="19" id="KW-1133">Transmembrane helix</keyword>
<feature type="transmembrane region" description="Helical" evidence="19">
    <location>
        <begin position="143"/>
        <end position="163"/>
    </location>
</feature>